<evidence type="ECO:0000259" key="1">
    <source>
        <dbReference type="SMART" id="SM00460"/>
    </source>
</evidence>
<dbReference type="OrthoDB" id="5438043at2"/>
<dbReference type="RefSeq" id="WP_141995976.1">
    <property type="nucleotide sequence ID" value="NZ_VFML01000001.1"/>
</dbReference>
<organism evidence="2 3">
    <name type="scientific">Amycolatopsis cihanbeyliensis</name>
    <dbReference type="NCBI Taxonomy" id="1128664"/>
    <lineage>
        <taxon>Bacteria</taxon>
        <taxon>Bacillati</taxon>
        <taxon>Actinomycetota</taxon>
        <taxon>Actinomycetes</taxon>
        <taxon>Pseudonocardiales</taxon>
        <taxon>Pseudonocardiaceae</taxon>
        <taxon>Amycolatopsis</taxon>
    </lineage>
</organism>
<dbReference type="PANTHER" id="PTHR33490:SF12">
    <property type="entry name" value="BLL5557 PROTEIN"/>
    <property type="match status" value="1"/>
</dbReference>
<dbReference type="InterPro" id="IPR002931">
    <property type="entry name" value="Transglutaminase-like"/>
</dbReference>
<dbReference type="SMART" id="SM00460">
    <property type="entry name" value="TGc"/>
    <property type="match status" value="1"/>
</dbReference>
<name>A0A542DDJ9_AMYCI</name>
<protein>
    <submittedName>
        <fullName evidence="2">Transglutaminase superfamily protein</fullName>
    </submittedName>
</protein>
<feature type="domain" description="Transglutaminase-like" evidence="1">
    <location>
        <begin position="157"/>
        <end position="217"/>
    </location>
</feature>
<dbReference type="AlphaFoldDB" id="A0A542DDJ9"/>
<dbReference type="Gene3D" id="3.10.620.30">
    <property type="match status" value="1"/>
</dbReference>
<sequence>MTVATGRSALEAELSLRVTKPGRLALSVAAAESAGVDTERLEIEGPSGSIPAVPPAELPHGTKIHVLDLPPGEVTISYRAERDGGPVEPIPLTEADLITYTRPSRYCPSDRMIGIALADFGRLPDPLSKVRAIVSYVAQRLVYVSGSSRPTDGALDTLLAGEGVCRDFAHLCVTYCRGLDIPARFVSVYAPGLSPMDFHAVFEAAIDGRWYMFDASRLAPRSSMVRIATGRDAADTAFLSTLGSEIDLRTTRVNATVVPATRIEEITDLVALA</sequence>
<gene>
    <name evidence="2" type="ORF">FB471_0798</name>
</gene>
<evidence type="ECO:0000313" key="3">
    <source>
        <dbReference type="Proteomes" id="UP000320876"/>
    </source>
</evidence>
<dbReference type="EMBL" id="VFML01000001">
    <property type="protein sequence ID" value="TQJ01133.1"/>
    <property type="molecule type" value="Genomic_DNA"/>
</dbReference>
<keyword evidence="3" id="KW-1185">Reference proteome</keyword>
<dbReference type="SUPFAM" id="SSF54001">
    <property type="entry name" value="Cysteine proteinases"/>
    <property type="match status" value="1"/>
</dbReference>
<accession>A0A542DDJ9</accession>
<dbReference type="PANTHER" id="PTHR33490">
    <property type="entry name" value="BLR5614 PROTEIN-RELATED"/>
    <property type="match status" value="1"/>
</dbReference>
<dbReference type="InterPro" id="IPR038765">
    <property type="entry name" value="Papain-like_cys_pep_sf"/>
</dbReference>
<dbReference type="Proteomes" id="UP000320876">
    <property type="component" value="Unassembled WGS sequence"/>
</dbReference>
<reference evidence="2 3" key="1">
    <citation type="submission" date="2019-06" db="EMBL/GenBank/DDBJ databases">
        <title>Sequencing the genomes of 1000 actinobacteria strains.</title>
        <authorList>
            <person name="Klenk H.-P."/>
        </authorList>
    </citation>
    <scope>NUCLEOTIDE SEQUENCE [LARGE SCALE GENOMIC DNA]</scope>
    <source>
        <strain evidence="2 3">DSM 45679</strain>
    </source>
</reference>
<proteinExistence type="predicted"/>
<comment type="caution">
    <text evidence="2">The sequence shown here is derived from an EMBL/GenBank/DDBJ whole genome shotgun (WGS) entry which is preliminary data.</text>
</comment>
<dbReference type="Pfam" id="PF01841">
    <property type="entry name" value="Transglut_core"/>
    <property type="match status" value="1"/>
</dbReference>
<evidence type="ECO:0000313" key="2">
    <source>
        <dbReference type="EMBL" id="TQJ01133.1"/>
    </source>
</evidence>